<dbReference type="EMBL" id="PDXJ01000025">
    <property type="protein sequence ID" value="TND51970.1"/>
    <property type="molecule type" value="Genomic_DNA"/>
</dbReference>
<comment type="caution">
    <text evidence="1">The sequence shown here is derived from an EMBL/GenBank/DDBJ whole genome shotgun (WGS) entry which is preliminary data.</text>
</comment>
<proteinExistence type="predicted"/>
<reference evidence="1" key="1">
    <citation type="submission" date="2017-10" db="EMBL/GenBank/DDBJ databases">
        <authorList>
            <person name="Colston S.M."/>
            <person name="Graf J."/>
        </authorList>
    </citation>
    <scope>NUCLEOTIDE SEQUENCE</scope>
    <source>
        <strain evidence="1">BAQ071013-135</strain>
    </source>
</reference>
<reference evidence="1" key="2">
    <citation type="journal article" date="2019" name="PLoS ONE">
        <title>Identification and characterization of putative Aeromonas spp. T3SS effectors.</title>
        <authorList>
            <person name="Rangel L.T."/>
            <person name="Marden J."/>
            <person name="Colston S."/>
            <person name="Setubal J.C."/>
            <person name="Graf J."/>
            <person name="Gogarten J.P."/>
        </authorList>
    </citation>
    <scope>NUCLEOTIDE SEQUENCE</scope>
    <source>
        <strain evidence="1">BAQ071013-135</strain>
    </source>
</reference>
<gene>
    <name evidence="1" type="ORF">CF123_17790</name>
</gene>
<accession>A0AAX2UPT0</accession>
<sequence length="59" mass="6476">MIAVTNKVVLGSMKLAKAYLVSEGYTKVKRQWWMRGSRHAAVIESSPTGRAIVKEGVNA</sequence>
<dbReference type="Proteomes" id="UP000796104">
    <property type="component" value="Unassembled WGS sequence"/>
</dbReference>
<evidence type="ECO:0000313" key="2">
    <source>
        <dbReference type="Proteomes" id="UP000796104"/>
    </source>
</evidence>
<dbReference type="AlphaFoldDB" id="A0AAX2UPT0"/>
<protein>
    <submittedName>
        <fullName evidence="1">Uncharacterized protein</fullName>
    </submittedName>
</protein>
<dbReference type="RefSeq" id="WP_139495171.1">
    <property type="nucleotide sequence ID" value="NZ_CAWORL010000018.1"/>
</dbReference>
<organism evidence="1 2">
    <name type="scientific">Aeromonas veronii</name>
    <dbReference type="NCBI Taxonomy" id="654"/>
    <lineage>
        <taxon>Bacteria</taxon>
        <taxon>Pseudomonadati</taxon>
        <taxon>Pseudomonadota</taxon>
        <taxon>Gammaproteobacteria</taxon>
        <taxon>Aeromonadales</taxon>
        <taxon>Aeromonadaceae</taxon>
        <taxon>Aeromonas</taxon>
    </lineage>
</organism>
<name>A0AAX2UPT0_AERVE</name>
<evidence type="ECO:0000313" key="1">
    <source>
        <dbReference type="EMBL" id="TND51970.1"/>
    </source>
</evidence>